<feature type="domain" description="Rhodanese" evidence="7">
    <location>
        <begin position="463"/>
        <end position="549"/>
    </location>
</feature>
<dbReference type="Pfam" id="PF00581">
    <property type="entry name" value="Rhodanese"/>
    <property type="match status" value="1"/>
</dbReference>
<dbReference type="PROSITE" id="PS50206">
    <property type="entry name" value="RHODANESE_3"/>
    <property type="match status" value="1"/>
</dbReference>
<dbReference type="PRINTS" id="PR00411">
    <property type="entry name" value="PNDRDTASEI"/>
</dbReference>
<evidence type="ECO:0000256" key="3">
    <source>
        <dbReference type="ARBA" id="ARBA00022630"/>
    </source>
</evidence>
<dbReference type="CDD" id="cd00158">
    <property type="entry name" value="RHOD"/>
    <property type="match status" value="1"/>
</dbReference>
<dbReference type="PANTHER" id="PTHR43429">
    <property type="entry name" value="PYRIDINE NUCLEOTIDE-DISULFIDE OXIDOREDUCTASE DOMAIN-CONTAINING"/>
    <property type="match status" value="1"/>
</dbReference>
<dbReference type="PRINTS" id="PR00368">
    <property type="entry name" value="FADPNR"/>
</dbReference>
<keyword evidence="4" id="KW-0274">FAD</keyword>
<dbReference type="GO" id="GO:0016491">
    <property type="term" value="F:oxidoreductase activity"/>
    <property type="evidence" value="ECO:0007669"/>
    <property type="project" value="UniProtKB-KW"/>
</dbReference>
<dbReference type="PANTHER" id="PTHR43429:SF1">
    <property type="entry name" value="NAD(P)H SULFUR OXIDOREDUCTASE (COA-DEPENDENT)"/>
    <property type="match status" value="1"/>
</dbReference>
<dbReference type="Gene3D" id="3.50.50.60">
    <property type="entry name" value="FAD/NAD(P)-binding domain"/>
    <property type="match status" value="2"/>
</dbReference>
<keyword evidence="5" id="KW-0560">Oxidoreductase</keyword>
<dbReference type="AlphaFoldDB" id="A0A0E2E4L2"/>
<dbReference type="SUPFAM" id="SSF55424">
    <property type="entry name" value="FAD/NAD-linked reductases, dimerisation (C-terminal) domain"/>
    <property type="match status" value="1"/>
</dbReference>
<dbReference type="Pfam" id="PF07992">
    <property type="entry name" value="Pyr_redox_2"/>
    <property type="match status" value="1"/>
</dbReference>
<evidence type="ECO:0000256" key="5">
    <source>
        <dbReference type="ARBA" id="ARBA00023002"/>
    </source>
</evidence>
<name>A0A0E2E4L2_TREDN</name>
<dbReference type="InterPro" id="IPR016156">
    <property type="entry name" value="FAD/NAD-linked_Rdtase_dimer_sf"/>
</dbReference>
<organism evidence="8">
    <name type="scientific">Treponema denticola H-22</name>
    <dbReference type="NCBI Taxonomy" id="999432"/>
    <lineage>
        <taxon>Bacteria</taxon>
        <taxon>Pseudomonadati</taxon>
        <taxon>Spirochaetota</taxon>
        <taxon>Spirochaetia</taxon>
        <taxon>Spirochaetales</taxon>
        <taxon>Treponemataceae</taxon>
        <taxon>Treponema</taxon>
    </lineage>
</organism>
<comment type="similarity">
    <text evidence="2">Belongs to the class-III pyridine nucleotide-disulfide oxidoreductase family.</text>
</comment>
<dbReference type="InterPro" id="IPR036873">
    <property type="entry name" value="Rhodanese-like_dom_sf"/>
</dbReference>
<evidence type="ECO:0000256" key="2">
    <source>
        <dbReference type="ARBA" id="ARBA00009130"/>
    </source>
</evidence>
<comment type="caution">
    <text evidence="8">The sequence shown here is derived from an EMBL/GenBank/DDBJ whole genome shotgun (WGS) entry which is preliminary data.</text>
</comment>
<keyword evidence="6" id="KW-0676">Redox-active center</keyword>
<dbReference type="Pfam" id="PF02852">
    <property type="entry name" value="Pyr_redox_dim"/>
    <property type="match status" value="1"/>
</dbReference>
<dbReference type="Gene3D" id="3.40.250.10">
    <property type="entry name" value="Rhodanese-like domain"/>
    <property type="match status" value="1"/>
</dbReference>
<dbReference type="InterPro" id="IPR036188">
    <property type="entry name" value="FAD/NAD-bd_sf"/>
</dbReference>
<dbReference type="EMBL" id="AGDV01000012">
    <property type="protein sequence ID" value="EMB33211.1"/>
    <property type="molecule type" value="Genomic_DNA"/>
</dbReference>
<reference evidence="8" key="1">
    <citation type="submission" date="2012-01" db="EMBL/GenBank/DDBJ databases">
        <title>The Genome Sequence of Treponema denticola H-22.</title>
        <authorList>
            <consortium name="The Broad Institute Genome Sequencing Platform"/>
            <person name="Earl A."/>
            <person name="Ward D."/>
            <person name="Feldgarden M."/>
            <person name="Gevers D."/>
            <person name="Blanton J.M."/>
            <person name="Fenno C.J."/>
            <person name="Baranova O.V."/>
            <person name="Mathney J."/>
            <person name="Dewhirst F.E."/>
            <person name="Izard J."/>
            <person name="Young S.K."/>
            <person name="Zeng Q."/>
            <person name="Gargeya S."/>
            <person name="Fitzgerald M."/>
            <person name="Haas B."/>
            <person name="Abouelleil A."/>
            <person name="Alvarado L."/>
            <person name="Arachchi H.M."/>
            <person name="Berlin A."/>
            <person name="Chapman S.B."/>
            <person name="Gearin G."/>
            <person name="Goldberg J."/>
            <person name="Griggs A."/>
            <person name="Gujja S."/>
            <person name="Hansen M."/>
            <person name="Heiman D."/>
            <person name="Howarth C."/>
            <person name="Larimer J."/>
            <person name="Lui A."/>
            <person name="MacDonald P.J.P."/>
            <person name="McCowen C."/>
            <person name="Montmayeur A."/>
            <person name="Murphy C."/>
            <person name="Neiman D."/>
            <person name="Pearson M."/>
            <person name="Priest M."/>
            <person name="Roberts A."/>
            <person name="Saif S."/>
            <person name="Shea T."/>
            <person name="Sisk P."/>
            <person name="Stolte C."/>
            <person name="Sykes S."/>
            <person name="Wortman J."/>
            <person name="Nusbaum C."/>
            <person name="Birren B."/>
        </authorList>
    </citation>
    <scope>NUCLEOTIDE SEQUENCE [LARGE SCALE GENOMIC DNA]</scope>
    <source>
        <strain evidence="8">H-22</strain>
    </source>
</reference>
<dbReference type="SUPFAM" id="SSF51905">
    <property type="entry name" value="FAD/NAD(P)-binding domain"/>
    <property type="match status" value="1"/>
</dbReference>
<proteinExistence type="inferred from homology"/>
<dbReference type="SMART" id="SM00450">
    <property type="entry name" value="RHOD"/>
    <property type="match status" value="1"/>
</dbReference>
<dbReference type="SUPFAM" id="SSF52821">
    <property type="entry name" value="Rhodanese/Cell cycle control phosphatase"/>
    <property type="match status" value="1"/>
</dbReference>
<evidence type="ECO:0000256" key="4">
    <source>
        <dbReference type="ARBA" id="ARBA00022827"/>
    </source>
</evidence>
<protein>
    <recommendedName>
        <fullName evidence="7">Rhodanese domain-containing protein</fullName>
    </recommendedName>
</protein>
<comment type="cofactor">
    <cofactor evidence="1">
        <name>FAD</name>
        <dbReference type="ChEBI" id="CHEBI:57692"/>
    </cofactor>
</comment>
<evidence type="ECO:0000256" key="1">
    <source>
        <dbReference type="ARBA" id="ARBA00001974"/>
    </source>
</evidence>
<evidence type="ECO:0000313" key="8">
    <source>
        <dbReference type="EMBL" id="EMB33211.1"/>
    </source>
</evidence>
<keyword evidence="3" id="KW-0285">Flavoprotein</keyword>
<evidence type="ECO:0000256" key="6">
    <source>
        <dbReference type="ARBA" id="ARBA00023284"/>
    </source>
</evidence>
<accession>A0A0E2E4L2</accession>
<gene>
    <name evidence="8" type="ORF">HMPREF9726_01572</name>
</gene>
<evidence type="ECO:0000259" key="7">
    <source>
        <dbReference type="PROSITE" id="PS50206"/>
    </source>
</evidence>
<dbReference type="PATRIC" id="fig|999432.5.peg.1631"/>
<dbReference type="InterPro" id="IPR001763">
    <property type="entry name" value="Rhodanese-like_dom"/>
</dbReference>
<sequence length="565" mass="61764">MAKKVVIVGGVAGGASVAARVRRLDENAEVIMFEKGPNVSFSNCALPFFLSRIVPESESLVLMSPEKFKKQYNIIAKTSHEVLAVDSSRKTVKVKDLNTGKEFEESYDVLVLSPGAAPVVPRSITGYDKPHVFTVRNVVDIKKLDDYVNANNVKDIAVIGAGFIGIEVAENFKLAGKNVSLVEKLPQVMAPFDYDMAQILHKELHDKGVNLVLGDGIKEIGDGYIILESGKKLDAGVVVLSLGVRPEVALAQGAGVKLGETGAILVDHNYRTNVDNIYAVGDAIEVSHFITSKKTRLTLAGPAQRQARAAADDMYGIPHRNTGVIGSSVIQCFDYNAACTGLNERECQAQGINYDFVYVIPGDKVGLMPDSHPLFFKLIFAKPSGKILGAQAIGKGNVDKRIDVIASFIMLGGTLEDLKELELCYSPMFGTAKDIVNHAALVGLNILNGVYKQVPVTMVRELVENNAFIVDVREPKEFEAGHLLNAVNIPLSQLRERMNEIPKDKPVYVHCRSSQRSYNALCALKGKGYKNIVNIMGSFLGISVYEYFNDLTQNRKPIVTKYNFR</sequence>
<dbReference type="HOGENOM" id="CLU_003291_1_2_12"/>
<dbReference type="InterPro" id="IPR004099">
    <property type="entry name" value="Pyr_nucl-diS_OxRdtase_dimer"/>
</dbReference>
<dbReference type="RefSeq" id="WP_002684704.1">
    <property type="nucleotide sequence ID" value="NZ_CM001795.1"/>
</dbReference>
<dbReference type="InterPro" id="IPR050260">
    <property type="entry name" value="FAD-bd_OxRdtase"/>
</dbReference>
<dbReference type="Proteomes" id="UP000011705">
    <property type="component" value="Chromosome"/>
</dbReference>
<dbReference type="InterPro" id="IPR023753">
    <property type="entry name" value="FAD/NAD-binding_dom"/>
</dbReference>